<evidence type="ECO:0000313" key="2">
    <source>
        <dbReference type="EMBL" id="MEQ2358021.1"/>
    </source>
</evidence>
<dbReference type="Proteomes" id="UP001446032">
    <property type="component" value="Unassembled WGS sequence"/>
</dbReference>
<feature type="transmembrane region" description="Helical" evidence="1">
    <location>
        <begin position="112"/>
        <end position="132"/>
    </location>
</feature>
<sequence>MVLGILGLAAMILCWAAGSYWKKVYYLIWFLSLPMPIFWFLYSFSMDEDGDGGSSGGIEAVLTVIILIILVIIYVKARNLGDVINTFLLMNVNILLMILLSDSGFSGWNMIVCRIVFVITLLVSIIAAVATFRAKEYSSVLPSSLLAVTWGRFMLGVFALDYEEIYSSLGLTSLPVTLGLGIILTAAGCLLQFFILKKTDMGKKKRNVISNFLK</sequence>
<keyword evidence="1" id="KW-1133">Transmembrane helix</keyword>
<dbReference type="EMBL" id="JBBMEI010000015">
    <property type="protein sequence ID" value="MEQ2358021.1"/>
    <property type="molecule type" value="Genomic_DNA"/>
</dbReference>
<organism evidence="2 3">
    <name type="scientific">Blautia intestinihominis</name>
    <dbReference type="NCBI Taxonomy" id="3133152"/>
    <lineage>
        <taxon>Bacteria</taxon>
        <taxon>Bacillati</taxon>
        <taxon>Bacillota</taxon>
        <taxon>Clostridia</taxon>
        <taxon>Lachnospirales</taxon>
        <taxon>Lachnospiraceae</taxon>
        <taxon>Blautia</taxon>
    </lineage>
</organism>
<keyword evidence="1" id="KW-0812">Transmembrane</keyword>
<protein>
    <recommendedName>
        <fullName evidence="4">DUF1361 domain-containing protein</fullName>
    </recommendedName>
</protein>
<dbReference type="RefSeq" id="WP_118699147.1">
    <property type="nucleotide sequence ID" value="NZ_JBBMEI010000015.1"/>
</dbReference>
<gene>
    <name evidence="2" type="ORF">WMO75_06670</name>
</gene>
<reference evidence="2 3" key="1">
    <citation type="submission" date="2024-03" db="EMBL/GenBank/DDBJ databases">
        <title>Human intestinal bacterial collection.</title>
        <authorList>
            <person name="Pauvert C."/>
            <person name="Hitch T.C.A."/>
            <person name="Clavel T."/>
        </authorList>
    </citation>
    <scope>NUCLEOTIDE SEQUENCE [LARGE SCALE GENOMIC DNA]</scope>
    <source>
        <strain evidence="2 3">CLA-AA-H95</strain>
    </source>
</reference>
<comment type="caution">
    <text evidence="2">The sequence shown here is derived from an EMBL/GenBank/DDBJ whole genome shotgun (WGS) entry which is preliminary data.</text>
</comment>
<feature type="transmembrane region" description="Helical" evidence="1">
    <location>
        <begin position="26"/>
        <end position="44"/>
    </location>
</feature>
<evidence type="ECO:0000313" key="3">
    <source>
        <dbReference type="Proteomes" id="UP001446032"/>
    </source>
</evidence>
<keyword evidence="3" id="KW-1185">Reference proteome</keyword>
<accession>A0ABV1AKU9</accession>
<feature type="transmembrane region" description="Helical" evidence="1">
    <location>
        <begin position="176"/>
        <end position="196"/>
    </location>
</feature>
<feature type="transmembrane region" description="Helical" evidence="1">
    <location>
        <begin position="56"/>
        <end position="77"/>
    </location>
</feature>
<evidence type="ECO:0000256" key="1">
    <source>
        <dbReference type="SAM" id="Phobius"/>
    </source>
</evidence>
<feature type="transmembrane region" description="Helical" evidence="1">
    <location>
        <begin position="83"/>
        <end position="100"/>
    </location>
</feature>
<proteinExistence type="predicted"/>
<evidence type="ECO:0008006" key="4">
    <source>
        <dbReference type="Google" id="ProtNLM"/>
    </source>
</evidence>
<name>A0ABV1AKU9_9FIRM</name>
<keyword evidence="1" id="KW-0472">Membrane</keyword>